<feature type="region of interest" description="Disordered" evidence="1">
    <location>
        <begin position="924"/>
        <end position="1015"/>
    </location>
</feature>
<proteinExistence type="predicted"/>
<feature type="compositionally biased region" description="Basic and acidic residues" evidence="1">
    <location>
        <begin position="34"/>
        <end position="45"/>
    </location>
</feature>
<feature type="compositionally biased region" description="Polar residues" evidence="1">
    <location>
        <begin position="504"/>
        <end position="523"/>
    </location>
</feature>
<evidence type="ECO:0000313" key="3">
    <source>
        <dbReference type="Proteomes" id="UP000673552"/>
    </source>
</evidence>
<evidence type="ECO:0000256" key="1">
    <source>
        <dbReference type="SAM" id="MobiDB-lite"/>
    </source>
</evidence>
<feature type="region of interest" description="Disordered" evidence="1">
    <location>
        <begin position="1"/>
        <end position="86"/>
    </location>
</feature>
<feature type="compositionally biased region" description="Polar residues" evidence="1">
    <location>
        <begin position="71"/>
        <end position="81"/>
    </location>
</feature>
<organism evidence="2 3">
    <name type="scientific">Leishmania martiniquensis</name>
    <dbReference type="NCBI Taxonomy" id="1580590"/>
    <lineage>
        <taxon>Eukaryota</taxon>
        <taxon>Discoba</taxon>
        <taxon>Euglenozoa</taxon>
        <taxon>Kinetoplastea</taxon>
        <taxon>Metakinetoplastina</taxon>
        <taxon>Trypanosomatida</taxon>
        <taxon>Trypanosomatidae</taxon>
        <taxon>Leishmaniinae</taxon>
        <taxon>Leishmania</taxon>
    </lineage>
</organism>
<feature type="compositionally biased region" description="Low complexity" evidence="1">
    <location>
        <begin position="733"/>
        <end position="744"/>
    </location>
</feature>
<keyword evidence="3" id="KW-1185">Reference proteome</keyword>
<feature type="compositionally biased region" description="Low complexity" evidence="1">
    <location>
        <begin position="933"/>
        <end position="955"/>
    </location>
</feature>
<feature type="compositionally biased region" description="Low complexity" evidence="1">
    <location>
        <begin position="989"/>
        <end position="1015"/>
    </location>
</feature>
<feature type="region of interest" description="Disordered" evidence="1">
    <location>
        <begin position="263"/>
        <end position="298"/>
    </location>
</feature>
<feature type="region of interest" description="Disordered" evidence="1">
    <location>
        <begin position="481"/>
        <end position="657"/>
    </location>
</feature>
<feature type="region of interest" description="Disordered" evidence="1">
    <location>
        <begin position="726"/>
        <end position="747"/>
    </location>
</feature>
<feature type="compositionally biased region" description="Polar residues" evidence="1">
    <location>
        <begin position="531"/>
        <end position="544"/>
    </location>
</feature>
<evidence type="ECO:0000313" key="2">
    <source>
        <dbReference type="EMBL" id="KAG5484516.1"/>
    </source>
</evidence>
<feature type="region of interest" description="Disordered" evidence="1">
    <location>
        <begin position="767"/>
        <end position="828"/>
    </location>
</feature>
<accession>A0A836H072</accession>
<feature type="region of interest" description="Disordered" evidence="1">
    <location>
        <begin position="317"/>
        <end position="357"/>
    </location>
</feature>
<reference evidence="3" key="1">
    <citation type="journal article" date="2021" name="Microbiol. Resour. Announc.">
        <title>LGAAP: Leishmaniinae Genome Assembly and Annotation Pipeline.</title>
        <authorList>
            <person name="Almutairi H."/>
            <person name="Urbaniak M.D."/>
            <person name="Bates M.D."/>
            <person name="Jariyapan N."/>
            <person name="Kwakye-Nuako G."/>
            <person name="Thomaz-Soccol V."/>
            <person name="Al-Salem W.S."/>
            <person name="Dillon R.J."/>
            <person name="Bates P.A."/>
            <person name="Gatherer D."/>
        </authorList>
    </citation>
    <scope>NUCLEOTIDE SEQUENCE [LARGE SCALE GENOMIC DNA]</scope>
</reference>
<feature type="region of interest" description="Disordered" evidence="1">
    <location>
        <begin position="1046"/>
        <end position="1086"/>
    </location>
</feature>
<dbReference type="EMBL" id="JAFEUZ010000012">
    <property type="protein sequence ID" value="KAG5484516.1"/>
    <property type="molecule type" value="Genomic_DNA"/>
</dbReference>
<feature type="compositionally biased region" description="Low complexity" evidence="1">
    <location>
        <begin position="48"/>
        <end position="65"/>
    </location>
</feature>
<comment type="caution">
    <text evidence="2">The sequence shown here is derived from an EMBL/GenBank/DDBJ whole genome shotgun (WGS) entry which is preliminary data.</text>
</comment>
<name>A0A836H072_9TRYP</name>
<gene>
    <name evidence="2" type="ORF">LSCM1_07891</name>
</gene>
<dbReference type="KEGG" id="lmat:92517753"/>
<dbReference type="GeneID" id="92517753"/>
<dbReference type="RefSeq" id="XP_067180454.1">
    <property type="nucleotide sequence ID" value="XM_067325241.1"/>
</dbReference>
<sequence length="1268" mass="133470">MSAALTPDAAARQRSASHSRGERATPARRSQSKPPREAPPPEHKQQPSSRASSSAKNASAGASAARVSPHRANSATPKKTQSPPSLAHAHSSSLVCCVGSCDDTEVGAIAAATAAATSCVCRPLPPSPFSSAVLGHIDRIRGLLLEVKLPFIDVHLAETYLRHLARRTSATEAIDGASALDAPASTGRLCRERGGCRDVTPLPLNTLPGVELGGAGAAGSATPTRSLKAFELYKQRCHYPFRMPTLDSDGHRGGRADSAALARNPLGWRAEPTTNNDGAAAAQADRRPHAFSPCPSPLDSQGIIDEADLTHCSQTEEALSALRPHPPRPPPSGERPRPPARSGITHRSTSAESCAQHRHPIPTAFPLSLLGMLERVLVKYKAALAVALRAVMHREAVWTALQQFLHVVRSDWAPLAAPTEEVVARVPSRRHAGSEGVADVGLGSSGITGALFRLHSPREYGAGSTGDVAVGVCHARSHLSLHHAPHGASPPPSTGEGEYGAGERSSTPETQATLRTPSEQTRNPVGREATPGSSAPSLETTSAPAHSAARRGSTAKPTAQCEGVGHADVALRPPENAGDAGGVDNPRRQQRSSLRLSVDSIRQALPPSADRGAGAAAELKRASPRHAGPPPRRAAPLLLRLPNTPSSSARATIRATDGPASACARPAVALHRRTLERSEPCCSAGAGRPVHNAAGQQASALRHVPPSLSGLQQILHPQRFTGGAYGHCRRSRSAPPVSAAASQSPCPPCHPSLAVTPRAQIMPRHGVEAHGIPSRPARSVSDRGTLMTPKKEDVYRPLRASSASPAPRRHEQPGSPPATRRCGSVGATRPHSGLVPSLGVRLHAVSRQVYASCLYHYLFYLQRTTLAVVEAVDALRHHHLSHAAPFVVEHRNYLLEVLMQTSVLASDAAVKWLMREGAADSEAALKTGDTQRSSAAHLSESSSSAEMSSAAWPSAPLLDASPQGFDHASDARRRTCERPRTSSCRRDGAAPAQDAEQADQRGAQRAAQHAAARGQWPEQLLRAPLMSTHASLARYAATPHLLSQLESTTNGTDSGAREEAAPDPTPPGGGGGCQPSVPATTSPAPVTLPNLRLVLPPDVLLSYGGDGAAPEEALYHTRTTSASSLGSSAVPPASALRGRLERGERLLHCEVAAQLNYLKACMQCALKHEYLLHLRGMAEVHRRLFSDKRVTTALCDDAGKRVSSTERDREQATLMSVVSTAEHDSAGAAAACSRCDHVPLKDEICRAVWMKQLQASWQLLMSGSSSVG</sequence>
<reference evidence="3" key="2">
    <citation type="journal article" date="2021" name="Sci. Data">
        <title>Chromosome-scale genome sequencing, assembly and annotation of six genomes from subfamily Leishmaniinae.</title>
        <authorList>
            <person name="Almutairi H."/>
            <person name="Urbaniak M.D."/>
            <person name="Bates M.D."/>
            <person name="Jariyapan N."/>
            <person name="Kwakye-Nuako G."/>
            <person name="Thomaz Soccol V."/>
            <person name="Al-Salem W.S."/>
            <person name="Dillon R.J."/>
            <person name="Bates P.A."/>
            <person name="Gatherer D."/>
        </authorList>
    </citation>
    <scope>NUCLEOTIDE SEQUENCE [LARGE SCALE GENOMIC DNA]</scope>
</reference>
<feature type="compositionally biased region" description="Basic and acidic residues" evidence="1">
    <location>
        <begin position="967"/>
        <end position="988"/>
    </location>
</feature>
<dbReference type="OrthoDB" id="264833at2759"/>
<dbReference type="Proteomes" id="UP000673552">
    <property type="component" value="Unassembled WGS sequence"/>
</dbReference>
<dbReference type="AlphaFoldDB" id="A0A836H072"/>
<protein>
    <submittedName>
        <fullName evidence="2">Uncharacterized protein</fullName>
    </submittedName>
</protein>
<feature type="compositionally biased region" description="Low complexity" evidence="1">
    <location>
        <begin position="9"/>
        <end position="18"/>
    </location>
</feature>